<dbReference type="Proteomes" id="UP000322530">
    <property type="component" value="Unassembled WGS sequence"/>
</dbReference>
<dbReference type="Pfam" id="PF00583">
    <property type="entry name" value="Acetyltransf_1"/>
    <property type="match status" value="1"/>
</dbReference>
<feature type="domain" description="N-acetyltransferase" evidence="1">
    <location>
        <begin position="10"/>
        <end position="168"/>
    </location>
</feature>
<dbReference type="OrthoDB" id="9799890at2"/>
<evidence type="ECO:0000259" key="1">
    <source>
        <dbReference type="PROSITE" id="PS51186"/>
    </source>
</evidence>
<comment type="caution">
    <text evidence="2">The sequence shown here is derived from an EMBL/GenBank/DDBJ whole genome shotgun (WGS) entry which is preliminary data.</text>
</comment>
<dbReference type="InterPro" id="IPR000182">
    <property type="entry name" value="GNAT_dom"/>
</dbReference>
<dbReference type="Gene3D" id="3.40.630.30">
    <property type="match status" value="1"/>
</dbReference>
<dbReference type="InterPro" id="IPR016181">
    <property type="entry name" value="Acyl_CoA_acyltransferase"/>
</dbReference>
<keyword evidence="3" id="KW-1185">Reference proteome</keyword>
<dbReference type="PROSITE" id="PS51186">
    <property type="entry name" value="GNAT"/>
    <property type="match status" value="1"/>
</dbReference>
<dbReference type="SUPFAM" id="SSF55729">
    <property type="entry name" value="Acyl-CoA N-acyltransferases (Nat)"/>
    <property type="match status" value="1"/>
</dbReference>
<dbReference type="GO" id="GO:0016747">
    <property type="term" value="F:acyltransferase activity, transferring groups other than amino-acyl groups"/>
    <property type="evidence" value="ECO:0007669"/>
    <property type="project" value="InterPro"/>
</dbReference>
<sequence>MPFATWWRGDPFPKLSPLLPFSACLSTDKHVIAQLAHLSDQEINTRIQSGNYPYIAFMDETPVAYGWTATHEGRIAELQFSFPIQTKNCYLWDFMTLPEWRGRGIYPRLLQAIIQQEQSVDRFWIGYEPGNEASMRGITKAGFHVESDLVISEGRVSGLALFNASAYAQASAHFFHLPIVPGE</sequence>
<protein>
    <recommendedName>
        <fullName evidence="1">N-acetyltransferase domain-containing protein</fullName>
    </recommendedName>
</protein>
<dbReference type="CDD" id="cd04301">
    <property type="entry name" value="NAT_SF"/>
    <property type="match status" value="1"/>
</dbReference>
<evidence type="ECO:0000313" key="2">
    <source>
        <dbReference type="EMBL" id="GCF07311.1"/>
    </source>
</evidence>
<accession>A0A5A5T755</accession>
<name>A0A5A5T755_9CHLR</name>
<organism evidence="2 3">
    <name type="scientific">Dictyobacter arantiisoli</name>
    <dbReference type="NCBI Taxonomy" id="2014874"/>
    <lineage>
        <taxon>Bacteria</taxon>
        <taxon>Bacillati</taxon>
        <taxon>Chloroflexota</taxon>
        <taxon>Ktedonobacteria</taxon>
        <taxon>Ktedonobacterales</taxon>
        <taxon>Dictyobacteraceae</taxon>
        <taxon>Dictyobacter</taxon>
    </lineage>
</organism>
<gene>
    <name evidence="2" type="ORF">KDI_08750</name>
</gene>
<reference evidence="2 3" key="1">
    <citation type="submission" date="2019-01" db="EMBL/GenBank/DDBJ databases">
        <title>Draft genome sequence of Dictyobacter sp. Uno17.</title>
        <authorList>
            <person name="Wang C.M."/>
            <person name="Zheng Y."/>
            <person name="Sakai Y."/>
            <person name="Abe K."/>
            <person name="Yokota A."/>
            <person name="Yabe S."/>
        </authorList>
    </citation>
    <scope>NUCLEOTIDE SEQUENCE [LARGE SCALE GENOMIC DNA]</scope>
    <source>
        <strain evidence="2 3">Uno17</strain>
    </source>
</reference>
<evidence type="ECO:0000313" key="3">
    <source>
        <dbReference type="Proteomes" id="UP000322530"/>
    </source>
</evidence>
<dbReference type="AlphaFoldDB" id="A0A5A5T755"/>
<dbReference type="RefSeq" id="WP_149400338.1">
    <property type="nucleotide sequence ID" value="NZ_BIXY01000008.1"/>
</dbReference>
<dbReference type="EMBL" id="BIXY01000008">
    <property type="protein sequence ID" value="GCF07311.1"/>
    <property type="molecule type" value="Genomic_DNA"/>
</dbReference>
<proteinExistence type="predicted"/>